<reference evidence="1" key="1">
    <citation type="submission" date="2020-08" db="EMBL/GenBank/DDBJ databases">
        <title>Multicomponent nature underlies the extraordinary mechanical properties of spider dragline silk.</title>
        <authorList>
            <person name="Kono N."/>
            <person name="Nakamura H."/>
            <person name="Mori M."/>
            <person name="Yoshida Y."/>
            <person name="Ohtoshi R."/>
            <person name="Malay A.D."/>
            <person name="Moran D.A.P."/>
            <person name="Tomita M."/>
            <person name="Numata K."/>
            <person name="Arakawa K."/>
        </authorList>
    </citation>
    <scope>NUCLEOTIDE SEQUENCE</scope>
</reference>
<organism evidence="1 2">
    <name type="scientific">Nephila pilipes</name>
    <name type="common">Giant wood spider</name>
    <name type="synonym">Nephila maculata</name>
    <dbReference type="NCBI Taxonomy" id="299642"/>
    <lineage>
        <taxon>Eukaryota</taxon>
        <taxon>Metazoa</taxon>
        <taxon>Ecdysozoa</taxon>
        <taxon>Arthropoda</taxon>
        <taxon>Chelicerata</taxon>
        <taxon>Arachnida</taxon>
        <taxon>Araneae</taxon>
        <taxon>Araneomorphae</taxon>
        <taxon>Entelegynae</taxon>
        <taxon>Araneoidea</taxon>
        <taxon>Nephilidae</taxon>
        <taxon>Nephila</taxon>
    </lineage>
</organism>
<protein>
    <submittedName>
        <fullName evidence="1">Uncharacterized protein</fullName>
    </submittedName>
</protein>
<dbReference type="Proteomes" id="UP000887013">
    <property type="component" value="Unassembled WGS sequence"/>
</dbReference>
<keyword evidence="2" id="KW-1185">Reference proteome</keyword>
<sequence length="182" mass="21187">MKEDFCILTISGLTSVTQAAPYMVQMAVHIFKSKRTLKSVSATIPIENESKASLRLSICLIAYTLSNKPTKEQDERTVELYRTTQKISKLEQASISISIASTAPRVTSKIFNWRFLDVTSTECAQYPSPVIPPRIKQENEMDIYENYWTFTENRRITPAIRWQRSETWNWRNRIRRLLYITG</sequence>
<dbReference type="AlphaFoldDB" id="A0A8X6Q9U8"/>
<evidence type="ECO:0000313" key="2">
    <source>
        <dbReference type="Proteomes" id="UP000887013"/>
    </source>
</evidence>
<accession>A0A8X6Q9U8</accession>
<comment type="caution">
    <text evidence="1">The sequence shown here is derived from an EMBL/GenBank/DDBJ whole genome shotgun (WGS) entry which is preliminary data.</text>
</comment>
<dbReference type="EMBL" id="BMAW01079262">
    <property type="protein sequence ID" value="GFU14624.1"/>
    <property type="molecule type" value="Genomic_DNA"/>
</dbReference>
<gene>
    <name evidence="1" type="ORF">NPIL_190371</name>
</gene>
<proteinExistence type="predicted"/>
<evidence type="ECO:0000313" key="1">
    <source>
        <dbReference type="EMBL" id="GFU14624.1"/>
    </source>
</evidence>
<name>A0A8X6Q9U8_NEPPI</name>